<name>A0A151JRD5_9HYME</name>
<organism evidence="2 3">
    <name type="scientific">Trachymyrmex cornetzi</name>
    <dbReference type="NCBI Taxonomy" id="471704"/>
    <lineage>
        <taxon>Eukaryota</taxon>
        <taxon>Metazoa</taxon>
        <taxon>Ecdysozoa</taxon>
        <taxon>Arthropoda</taxon>
        <taxon>Hexapoda</taxon>
        <taxon>Insecta</taxon>
        <taxon>Pterygota</taxon>
        <taxon>Neoptera</taxon>
        <taxon>Endopterygota</taxon>
        <taxon>Hymenoptera</taxon>
        <taxon>Apocrita</taxon>
        <taxon>Aculeata</taxon>
        <taxon>Formicoidea</taxon>
        <taxon>Formicidae</taxon>
        <taxon>Myrmicinae</taxon>
        <taxon>Trachymyrmex</taxon>
    </lineage>
</organism>
<accession>A0A151JRD5</accession>
<dbReference type="Proteomes" id="UP000078492">
    <property type="component" value="Unassembled WGS sequence"/>
</dbReference>
<keyword evidence="3" id="KW-1185">Reference proteome</keyword>
<dbReference type="SMART" id="SM01126">
    <property type="entry name" value="DDE_Tnp_IS1595"/>
    <property type="match status" value="1"/>
</dbReference>
<dbReference type="AlphaFoldDB" id="A0A151JRD5"/>
<reference evidence="2 3" key="1">
    <citation type="submission" date="2015-09" db="EMBL/GenBank/DDBJ databases">
        <title>Trachymyrmex cornetzi WGS genome.</title>
        <authorList>
            <person name="Nygaard S."/>
            <person name="Hu H."/>
            <person name="Boomsma J."/>
            <person name="Zhang G."/>
        </authorList>
    </citation>
    <scope>NUCLEOTIDE SEQUENCE [LARGE SCALE GENOMIC DNA]</scope>
    <source>
        <strain evidence="2">Tcor2-1</strain>
        <tissue evidence="2">Whole body</tissue>
    </source>
</reference>
<evidence type="ECO:0000313" key="2">
    <source>
        <dbReference type="EMBL" id="KYN29948.1"/>
    </source>
</evidence>
<dbReference type="PANTHER" id="PTHR47163:SF2">
    <property type="entry name" value="SI:DKEY-17M8.2"/>
    <property type="match status" value="1"/>
</dbReference>
<dbReference type="PANTHER" id="PTHR47163">
    <property type="entry name" value="DDE_TNP_IS1595 DOMAIN-CONTAINING PROTEIN"/>
    <property type="match status" value="1"/>
</dbReference>
<dbReference type="STRING" id="471704.A0A151JRD5"/>
<dbReference type="EMBL" id="KQ978601">
    <property type="protein sequence ID" value="KYN29948.1"/>
    <property type="molecule type" value="Genomic_DNA"/>
</dbReference>
<dbReference type="InterPro" id="IPR024445">
    <property type="entry name" value="Tnp_ISXO2-like"/>
</dbReference>
<dbReference type="Pfam" id="PF12762">
    <property type="entry name" value="DDE_Tnp_IS1595"/>
    <property type="match status" value="1"/>
</dbReference>
<sequence length="130" mass="15286">MIRVPRHQFIMSELQLNNNTVVDWTNFCRELLHQWILKRQKPIGGNGKIVEIDEAKIGKRKYNTGRIIRGQWIIGGIERSTTNIFIIPVPDRRSETLLSIIREHVALGSIIHTDKWRVYDNLDNDTNYTY</sequence>
<protein>
    <recommendedName>
        <fullName evidence="1">ISXO2-like transposase domain-containing protein</fullName>
    </recommendedName>
</protein>
<gene>
    <name evidence="2" type="ORF">ALC57_00600</name>
</gene>
<dbReference type="InterPro" id="IPR053164">
    <property type="entry name" value="IS1016-like_transposase"/>
</dbReference>
<evidence type="ECO:0000259" key="1">
    <source>
        <dbReference type="SMART" id="SM01126"/>
    </source>
</evidence>
<evidence type="ECO:0000313" key="3">
    <source>
        <dbReference type="Proteomes" id="UP000078492"/>
    </source>
</evidence>
<feature type="domain" description="ISXO2-like transposase" evidence="1">
    <location>
        <begin position="42"/>
        <end position="130"/>
    </location>
</feature>
<proteinExistence type="predicted"/>